<dbReference type="Gramene" id="TRITD3Bv1G273360.1">
    <property type="protein sequence ID" value="TRITD3Bv1G273360.1"/>
    <property type="gene ID" value="TRITD3Bv1G273360"/>
</dbReference>
<proteinExistence type="predicted"/>
<dbReference type="AlphaFoldDB" id="A0A9R1SA48"/>
<dbReference type="EMBL" id="LT934116">
    <property type="protein sequence ID" value="VAH85927.1"/>
    <property type="molecule type" value="Genomic_DNA"/>
</dbReference>
<evidence type="ECO:0000313" key="3">
    <source>
        <dbReference type="Proteomes" id="UP000324705"/>
    </source>
</evidence>
<organism evidence="2 3">
    <name type="scientific">Triticum turgidum subsp. durum</name>
    <name type="common">Durum wheat</name>
    <name type="synonym">Triticum durum</name>
    <dbReference type="NCBI Taxonomy" id="4567"/>
    <lineage>
        <taxon>Eukaryota</taxon>
        <taxon>Viridiplantae</taxon>
        <taxon>Streptophyta</taxon>
        <taxon>Embryophyta</taxon>
        <taxon>Tracheophyta</taxon>
        <taxon>Spermatophyta</taxon>
        <taxon>Magnoliopsida</taxon>
        <taxon>Liliopsida</taxon>
        <taxon>Poales</taxon>
        <taxon>Poaceae</taxon>
        <taxon>BOP clade</taxon>
        <taxon>Pooideae</taxon>
        <taxon>Triticodae</taxon>
        <taxon>Triticeae</taxon>
        <taxon>Triticinae</taxon>
        <taxon>Triticum</taxon>
    </lineage>
</organism>
<name>A0A9R1SA48_TRITD</name>
<sequence length="272" mass="30722">MELDAAKNFTSLSPCTEFSGDTPVDLRGLKGTSLARYANYVQSDLRNLKRLLSEYPVNKASVVSEITADLALWGRFFKDPPFEVARLMKGLASLREANSRDTSDLTGGIALQREKIQQWVSVVKTSVDKVSISCNSMDVITTSLEGGLDEQETRQQGYLSRATAIRAQILELQLELQEIEENSSREQLLKDQTDLCLSSHQGRVDKVKSFKIALENCFSEDQDKMQQLDKITEDFKMDKLGFTKHMYSLHEFFHSVRFRGLVLPGTLCSLHK</sequence>
<dbReference type="Proteomes" id="UP000324705">
    <property type="component" value="Chromosome 3B"/>
</dbReference>
<accession>A0A9R1SA48</accession>
<evidence type="ECO:0000313" key="2">
    <source>
        <dbReference type="EMBL" id="VAH85927.1"/>
    </source>
</evidence>
<reference evidence="2 3" key="1">
    <citation type="submission" date="2017-09" db="EMBL/GenBank/DDBJ databases">
        <authorList>
            <consortium name="International Durum Wheat Genome Sequencing Consortium (IDWGSC)"/>
            <person name="Milanesi L."/>
        </authorList>
    </citation>
    <scope>NUCLEOTIDE SEQUENCE [LARGE SCALE GENOMIC DNA]</scope>
    <source>
        <strain evidence="3">cv. Svevo</strain>
    </source>
</reference>
<feature type="coiled-coil region" evidence="1">
    <location>
        <begin position="162"/>
        <end position="189"/>
    </location>
</feature>
<keyword evidence="1" id="KW-0175">Coiled coil</keyword>
<keyword evidence="3" id="KW-1185">Reference proteome</keyword>
<gene>
    <name evidence="2" type="ORF">TRITD_3Bv1G273360</name>
</gene>
<protein>
    <submittedName>
        <fullName evidence="2">Uncharacterized protein</fullName>
    </submittedName>
</protein>
<evidence type="ECO:0000256" key="1">
    <source>
        <dbReference type="SAM" id="Coils"/>
    </source>
</evidence>